<feature type="transmembrane region" description="Helical" evidence="1">
    <location>
        <begin position="69"/>
        <end position="89"/>
    </location>
</feature>
<reference evidence="2 3" key="1">
    <citation type="submission" date="2016-06" db="EMBL/GenBank/DDBJ databases">
        <title>Three novel species with peptidoglycan cell walls form the new genus Lacunisphaera gen. nov. in the family Opitutaceae of the verrucomicrobial subdivision 4.</title>
        <authorList>
            <person name="Rast P."/>
            <person name="Gloeckner I."/>
            <person name="Jogler M."/>
            <person name="Boedeker C."/>
            <person name="Jeske O."/>
            <person name="Wiegand S."/>
            <person name="Reinhardt R."/>
            <person name="Schumann P."/>
            <person name="Rohde M."/>
            <person name="Spring S."/>
            <person name="Gloeckner F.O."/>
            <person name="Jogler C."/>
        </authorList>
    </citation>
    <scope>NUCLEOTIDE SEQUENCE [LARGE SCALE GENOMIC DNA]</scope>
    <source>
        <strain evidence="2 3">IG16b</strain>
    </source>
</reference>
<dbReference type="RefSeq" id="WP_069961303.1">
    <property type="nucleotide sequence ID" value="NZ_CP016094.1"/>
</dbReference>
<dbReference type="Proteomes" id="UP000095228">
    <property type="component" value="Chromosome"/>
</dbReference>
<keyword evidence="1" id="KW-0812">Transmembrane</keyword>
<dbReference type="KEGG" id="obg:Verru16b_01063"/>
<sequence>MKIRLRPVNRLAPRKLSEELAELRLRAGERAVTLREVIQTLGGRAYLLLVLVLSIPFITPIPLPGLSTPFGLAIALIALRLSLGQRPLLSKKLQRKELPAGFIGKVFGVSEKLLRFLEKFLRPRLTFLIDTPLLAQLHALLMLLAALALLLPLPIPFSNSFPAWTILLLAAGLLERDGFFILAGYVVFVGGVFFFIFLGEAATALVQSLIQWVRG</sequence>
<dbReference type="PANTHER" id="PTHR41795:SF1">
    <property type="entry name" value="EXOPOLYSACCHARIDE SYNTHESIS PROTEIN"/>
    <property type="match status" value="1"/>
</dbReference>
<dbReference type="InterPro" id="IPR010331">
    <property type="entry name" value="ExoD"/>
</dbReference>
<feature type="transmembrane region" description="Helical" evidence="1">
    <location>
        <begin position="45"/>
        <end position="63"/>
    </location>
</feature>
<protein>
    <submittedName>
        <fullName evidence="2">Exopolysaccharide synthesis, ExoD</fullName>
    </submittedName>
</protein>
<dbReference type="OrthoDB" id="193452at2"/>
<keyword evidence="1" id="KW-1133">Transmembrane helix</keyword>
<keyword evidence="1" id="KW-0472">Membrane</keyword>
<accession>A0A1D8AT12</accession>
<organism evidence="2 3">
    <name type="scientific">Lacunisphaera limnophila</name>
    <dbReference type="NCBI Taxonomy" id="1838286"/>
    <lineage>
        <taxon>Bacteria</taxon>
        <taxon>Pseudomonadati</taxon>
        <taxon>Verrucomicrobiota</taxon>
        <taxon>Opitutia</taxon>
        <taxon>Opitutales</taxon>
        <taxon>Opitutaceae</taxon>
        <taxon>Lacunisphaera</taxon>
    </lineage>
</organism>
<evidence type="ECO:0000313" key="2">
    <source>
        <dbReference type="EMBL" id="AOS44002.1"/>
    </source>
</evidence>
<dbReference type="PATRIC" id="fig|1838286.3.peg.1066"/>
<evidence type="ECO:0000313" key="3">
    <source>
        <dbReference type="Proteomes" id="UP000095228"/>
    </source>
</evidence>
<evidence type="ECO:0000256" key="1">
    <source>
        <dbReference type="SAM" id="Phobius"/>
    </source>
</evidence>
<feature type="transmembrane region" description="Helical" evidence="1">
    <location>
        <begin position="125"/>
        <end position="151"/>
    </location>
</feature>
<dbReference type="AlphaFoldDB" id="A0A1D8AT12"/>
<dbReference type="Pfam" id="PF06055">
    <property type="entry name" value="ExoD"/>
    <property type="match status" value="1"/>
</dbReference>
<dbReference type="STRING" id="1838286.Verru16b_01063"/>
<dbReference type="EMBL" id="CP016094">
    <property type="protein sequence ID" value="AOS44002.1"/>
    <property type="molecule type" value="Genomic_DNA"/>
</dbReference>
<proteinExistence type="predicted"/>
<gene>
    <name evidence="2" type="ORF">Verru16b_01063</name>
</gene>
<feature type="transmembrane region" description="Helical" evidence="1">
    <location>
        <begin position="179"/>
        <end position="199"/>
    </location>
</feature>
<dbReference type="PANTHER" id="PTHR41795">
    <property type="entry name" value="EXOPOLYSACCHARIDE SYNTHESIS PROTEIN"/>
    <property type="match status" value="1"/>
</dbReference>
<name>A0A1D8AT12_9BACT</name>
<dbReference type="PIRSF" id="PIRSF033239">
    <property type="entry name" value="ExoD"/>
    <property type="match status" value="1"/>
</dbReference>
<keyword evidence="3" id="KW-1185">Reference proteome</keyword>